<name>A0A8C5F550_GADMO</name>
<dbReference type="GO" id="GO:0005764">
    <property type="term" value="C:lysosome"/>
    <property type="evidence" value="ECO:0007669"/>
    <property type="project" value="TreeGrafter"/>
</dbReference>
<evidence type="ECO:0000313" key="2">
    <source>
        <dbReference type="Ensembl" id="ENSGMOP00000005590.2"/>
    </source>
</evidence>
<proteinExistence type="inferred from homology"/>
<dbReference type="PANTHER" id="PTHR10697">
    <property type="entry name" value="MAMMALIAN EPENDYMIN-RELATED PROTEIN 1"/>
    <property type="match status" value="1"/>
</dbReference>
<keyword evidence="3" id="KW-1185">Reference proteome</keyword>
<dbReference type="GO" id="GO:0005576">
    <property type="term" value="C:extracellular region"/>
    <property type="evidence" value="ECO:0007669"/>
    <property type="project" value="InterPro"/>
</dbReference>
<dbReference type="GO" id="GO:0005509">
    <property type="term" value="F:calcium ion binding"/>
    <property type="evidence" value="ECO:0007669"/>
    <property type="project" value="InterPro"/>
</dbReference>
<organism evidence="2 3">
    <name type="scientific">Gadus morhua</name>
    <name type="common">Atlantic cod</name>
    <dbReference type="NCBI Taxonomy" id="8049"/>
    <lineage>
        <taxon>Eukaryota</taxon>
        <taxon>Metazoa</taxon>
        <taxon>Chordata</taxon>
        <taxon>Craniata</taxon>
        <taxon>Vertebrata</taxon>
        <taxon>Euteleostomi</taxon>
        <taxon>Actinopterygii</taxon>
        <taxon>Neopterygii</taxon>
        <taxon>Teleostei</taxon>
        <taxon>Neoteleostei</taxon>
        <taxon>Acanthomorphata</taxon>
        <taxon>Zeiogadaria</taxon>
        <taxon>Gadariae</taxon>
        <taxon>Gadiformes</taxon>
        <taxon>Gadoidei</taxon>
        <taxon>Gadidae</taxon>
        <taxon>Gadus</taxon>
    </lineage>
</organism>
<reference evidence="2" key="1">
    <citation type="submission" date="2025-08" db="UniProtKB">
        <authorList>
            <consortium name="Ensembl"/>
        </authorList>
    </citation>
    <scope>IDENTIFICATION</scope>
</reference>
<dbReference type="PANTHER" id="PTHR10697:SF5">
    <property type="entry name" value="EPENDYMIN-RELATED"/>
    <property type="match status" value="1"/>
</dbReference>
<sequence length="183" mass="20385">MNDNQFFMSTGKMNYDAFNQRMSLSSFDFNSTVSGMIMLFQEKVYYEISWDEGTCKKRPLDATFNPVQVPAGAQLMAQLFMGSSSSWGMGVLVNTWFGLLPQGRKGMYTHVFTEVGCIPISFSIANQEGWTTLSTFNWVIGSAQPMDFVPPAFCDAAQLEVSEKPDTFLTAVKSLTKPTKAEN</sequence>
<dbReference type="Proteomes" id="UP000694546">
    <property type="component" value="Chromosome 3"/>
</dbReference>
<evidence type="ECO:0000313" key="3">
    <source>
        <dbReference type="Proteomes" id="UP000694546"/>
    </source>
</evidence>
<dbReference type="Ensembl" id="ENSGMOT00000005756.2">
    <property type="protein sequence ID" value="ENSGMOP00000005590.2"/>
    <property type="gene ID" value="ENSGMOG00000005280.2"/>
</dbReference>
<dbReference type="Pfam" id="PF00811">
    <property type="entry name" value="Ependymin"/>
    <property type="match status" value="1"/>
</dbReference>
<dbReference type="AlphaFoldDB" id="A0A8C5F550"/>
<dbReference type="PRINTS" id="PR00317">
    <property type="entry name" value="EPENDYMIN"/>
</dbReference>
<evidence type="ECO:0000256" key="1">
    <source>
        <dbReference type="ARBA" id="ARBA00010771"/>
    </source>
</evidence>
<dbReference type="GeneTree" id="ENSGT00940000164430"/>
<reference evidence="2" key="2">
    <citation type="submission" date="2025-09" db="UniProtKB">
        <authorList>
            <consortium name="Ensembl"/>
        </authorList>
    </citation>
    <scope>IDENTIFICATION</scope>
</reference>
<dbReference type="OMA" id="LMGQVFM"/>
<dbReference type="GO" id="GO:0007160">
    <property type="term" value="P:cell-matrix adhesion"/>
    <property type="evidence" value="ECO:0007669"/>
    <property type="project" value="InterPro"/>
</dbReference>
<dbReference type="InterPro" id="IPR001299">
    <property type="entry name" value="Ependymin"/>
</dbReference>
<accession>A0A8C5F550</accession>
<dbReference type="SMART" id="SM00026">
    <property type="entry name" value="EPEND"/>
    <property type="match status" value="1"/>
</dbReference>
<evidence type="ECO:0008006" key="4">
    <source>
        <dbReference type="Google" id="ProtNLM"/>
    </source>
</evidence>
<comment type="similarity">
    <text evidence="1">Belongs to the ependymin family.</text>
</comment>
<protein>
    <recommendedName>
        <fullName evidence="4">Ependymin</fullName>
    </recommendedName>
</protein>